<dbReference type="Proteomes" id="UP001161389">
    <property type="component" value="Unassembled WGS sequence"/>
</dbReference>
<evidence type="ECO:0000313" key="1">
    <source>
        <dbReference type="EMBL" id="GLQ31027.1"/>
    </source>
</evidence>
<dbReference type="EMBL" id="BSNM01000011">
    <property type="protein sequence ID" value="GLQ31027.1"/>
    <property type="molecule type" value="Genomic_DNA"/>
</dbReference>
<protein>
    <recommendedName>
        <fullName evidence="3">DUF3375 family protein</fullName>
    </recommendedName>
</protein>
<accession>A0AA37S899</accession>
<dbReference type="RefSeq" id="WP_284380504.1">
    <property type="nucleotide sequence ID" value="NZ_BSNM01000011.1"/>
</dbReference>
<keyword evidence="2" id="KW-1185">Reference proteome</keyword>
<reference evidence="1" key="2">
    <citation type="submission" date="2023-01" db="EMBL/GenBank/DDBJ databases">
        <title>Draft genome sequence of Litoribrevibacter albus strain NBRC 110071.</title>
        <authorList>
            <person name="Sun Q."/>
            <person name="Mori K."/>
        </authorList>
    </citation>
    <scope>NUCLEOTIDE SEQUENCE</scope>
    <source>
        <strain evidence="1">NBRC 110071</strain>
    </source>
</reference>
<gene>
    <name evidence="1" type="ORF">GCM10007876_15060</name>
</gene>
<evidence type="ECO:0008006" key="3">
    <source>
        <dbReference type="Google" id="ProtNLM"/>
    </source>
</evidence>
<proteinExistence type="predicted"/>
<dbReference type="AlphaFoldDB" id="A0AA37S899"/>
<evidence type="ECO:0000313" key="2">
    <source>
        <dbReference type="Proteomes" id="UP001161389"/>
    </source>
</evidence>
<sequence>MISPKRIVQTLLDHWPTIQALIVRNENGSFTFQNLQSLIQHHNPAYTSEQSFKEAQRLLSNELVIPLAKSSELELNLPILEFGQFLLDEHSLGLAEEVSVLIDDMDRLTQRVQSAAADRDAYEVKRNLYKLDDRIRKVIKHFQHNEVAIANLVEEAKSQKSSIPLEKRYASVLEAFDQYIEPMLDMLDIFGKFRLTSDRIEDLLSNLIEAADTTGQMKREQQNFINLRSRVLEVFQLGQQSLRRSTDLLMPLRDELRKNTEVTRAVSKVLANIRKLGLNHHVHNVMPVIATETARHNLGLHRHIVSYLADVIETKEDEIYLPDDDQLTPYEPIDVPDFHEVLATTPTKQTDDYLAWLKETYQDIPSDELLYLYLQLIENNQIELAEHRERREYLVNKTRLIAHTLGGRKLTETPETTSADNH</sequence>
<organism evidence="1 2">
    <name type="scientific">Litoribrevibacter albus</name>
    <dbReference type="NCBI Taxonomy" id="1473156"/>
    <lineage>
        <taxon>Bacteria</taxon>
        <taxon>Pseudomonadati</taxon>
        <taxon>Pseudomonadota</taxon>
        <taxon>Gammaproteobacteria</taxon>
        <taxon>Oceanospirillales</taxon>
        <taxon>Oceanospirillaceae</taxon>
        <taxon>Litoribrevibacter</taxon>
    </lineage>
</organism>
<comment type="caution">
    <text evidence="1">The sequence shown here is derived from an EMBL/GenBank/DDBJ whole genome shotgun (WGS) entry which is preliminary data.</text>
</comment>
<name>A0AA37S899_9GAMM</name>
<reference evidence="1" key="1">
    <citation type="journal article" date="2014" name="Int. J. Syst. Evol. Microbiol.">
        <title>Complete genome sequence of Corynebacterium casei LMG S-19264T (=DSM 44701T), isolated from a smear-ripened cheese.</title>
        <authorList>
            <consortium name="US DOE Joint Genome Institute (JGI-PGF)"/>
            <person name="Walter F."/>
            <person name="Albersmeier A."/>
            <person name="Kalinowski J."/>
            <person name="Ruckert C."/>
        </authorList>
    </citation>
    <scope>NUCLEOTIDE SEQUENCE</scope>
    <source>
        <strain evidence="1">NBRC 110071</strain>
    </source>
</reference>